<dbReference type="PANTHER" id="PTHR11727">
    <property type="entry name" value="DIMETHYLADENOSINE TRANSFERASE"/>
    <property type="match status" value="1"/>
</dbReference>
<dbReference type="GO" id="GO:0003723">
    <property type="term" value="F:RNA binding"/>
    <property type="evidence" value="ECO:0007669"/>
    <property type="project" value="UniProtKB-KW"/>
</dbReference>
<evidence type="ECO:0000256" key="1">
    <source>
        <dbReference type="ARBA" id="ARBA00022603"/>
    </source>
</evidence>
<protein>
    <recommendedName>
        <fullName evidence="7">rRNA adenine N(6)-methyltransferase</fullName>
    </recommendedName>
</protein>
<dbReference type="OrthoDB" id="9895503at2759"/>
<dbReference type="SUPFAM" id="SSF53335">
    <property type="entry name" value="S-adenosyl-L-methionine-dependent methyltransferases"/>
    <property type="match status" value="1"/>
</dbReference>
<evidence type="ECO:0000313" key="5">
    <source>
        <dbReference type="EMBL" id="EFX82846.1"/>
    </source>
</evidence>
<reference evidence="5 6" key="1">
    <citation type="journal article" date="2011" name="Science">
        <title>The ecoresponsive genome of Daphnia pulex.</title>
        <authorList>
            <person name="Colbourne J.K."/>
            <person name="Pfrender M.E."/>
            <person name="Gilbert D."/>
            <person name="Thomas W.K."/>
            <person name="Tucker A."/>
            <person name="Oakley T.H."/>
            <person name="Tokishita S."/>
            <person name="Aerts A."/>
            <person name="Arnold G.J."/>
            <person name="Basu M.K."/>
            <person name="Bauer D.J."/>
            <person name="Caceres C.E."/>
            <person name="Carmel L."/>
            <person name="Casola C."/>
            <person name="Choi J.H."/>
            <person name="Detter J.C."/>
            <person name="Dong Q."/>
            <person name="Dusheyko S."/>
            <person name="Eads B.D."/>
            <person name="Frohlich T."/>
            <person name="Geiler-Samerotte K.A."/>
            <person name="Gerlach D."/>
            <person name="Hatcher P."/>
            <person name="Jogdeo S."/>
            <person name="Krijgsveld J."/>
            <person name="Kriventseva E.V."/>
            <person name="Kultz D."/>
            <person name="Laforsch C."/>
            <person name="Lindquist E."/>
            <person name="Lopez J."/>
            <person name="Manak J.R."/>
            <person name="Muller J."/>
            <person name="Pangilinan J."/>
            <person name="Patwardhan R.P."/>
            <person name="Pitluck S."/>
            <person name="Pritham E.J."/>
            <person name="Rechtsteiner A."/>
            <person name="Rho M."/>
            <person name="Rogozin I.B."/>
            <person name="Sakarya O."/>
            <person name="Salamov A."/>
            <person name="Schaack S."/>
            <person name="Shapiro H."/>
            <person name="Shiga Y."/>
            <person name="Skalitzky C."/>
            <person name="Smith Z."/>
            <person name="Souvorov A."/>
            <person name="Sung W."/>
            <person name="Tang Z."/>
            <person name="Tsuchiya D."/>
            <person name="Tu H."/>
            <person name="Vos H."/>
            <person name="Wang M."/>
            <person name="Wolf Y.I."/>
            <person name="Yamagata H."/>
            <person name="Yamada T."/>
            <person name="Ye Y."/>
            <person name="Shaw J.R."/>
            <person name="Andrews J."/>
            <person name="Crease T.J."/>
            <person name="Tang H."/>
            <person name="Lucas S.M."/>
            <person name="Robertson H.M."/>
            <person name="Bork P."/>
            <person name="Koonin E.V."/>
            <person name="Zdobnov E.M."/>
            <person name="Grigoriev I.V."/>
            <person name="Lynch M."/>
            <person name="Boore J.L."/>
        </authorList>
    </citation>
    <scope>NUCLEOTIDE SEQUENCE [LARGE SCALE GENOMIC DNA]</scope>
</reference>
<dbReference type="Proteomes" id="UP000000305">
    <property type="component" value="Unassembled WGS sequence"/>
</dbReference>
<evidence type="ECO:0000313" key="6">
    <source>
        <dbReference type="Proteomes" id="UP000000305"/>
    </source>
</evidence>
<dbReference type="GO" id="GO:0031167">
    <property type="term" value="P:rRNA methylation"/>
    <property type="evidence" value="ECO:0000318"/>
    <property type="project" value="GO_Central"/>
</dbReference>
<evidence type="ECO:0008006" key="7">
    <source>
        <dbReference type="Google" id="ProtNLM"/>
    </source>
</evidence>
<dbReference type="AlphaFoldDB" id="E9GCL0"/>
<keyword evidence="4" id="KW-0694">RNA-binding</keyword>
<dbReference type="InParanoid" id="E9GCL0"/>
<proteinExistence type="predicted"/>
<name>E9GCL0_DAPPU</name>
<dbReference type="PANTHER" id="PTHR11727:SF17">
    <property type="entry name" value="DIMETHYLADENOSINE TRANSFERASE 1, MITOCHONDRIAL"/>
    <property type="match status" value="1"/>
</dbReference>
<keyword evidence="1" id="KW-0489">Methyltransferase</keyword>
<evidence type="ECO:0000256" key="3">
    <source>
        <dbReference type="ARBA" id="ARBA00022691"/>
    </source>
</evidence>
<evidence type="ECO:0000256" key="4">
    <source>
        <dbReference type="ARBA" id="ARBA00022884"/>
    </source>
</evidence>
<keyword evidence="6" id="KW-1185">Reference proteome</keyword>
<dbReference type="InterPro" id="IPR029063">
    <property type="entry name" value="SAM-dependent_MTases_sf"/>
</dbReference>
<gene>
    <name evidence="5" type="ORF">DAPPUDRAFT_223635</name>
</gene>
<organism evidence="5 6">
    <name type="scientific">Daphnia pulex</name>
    <name type="common">Water flea</name>
    <dbReference type="NCBI Taxonomy" id="6669"/>
    <lineage>
        <taxon>Eukaryota</taxon>
        <taxon>Metazoa</taxon>
        <taxon>Ecdysozoa</taxon>
        <taxon>Arthropoda</taxon>
        <taxon>Crustacea</taxon>
        <taxon>Branchiopoda</taxon>
        <taxon>Diplostraca</taxon>
        <taxon>Cladocera</taxon>
        <taxon>Anomopoda</taxon>
        <taxon>Daphniidae</taxon>
        <taxon>Daphnia</taxon>
    </lineage>
</organism>
<dbReference type="Gene3D" id="3.40.50.150">
    <property type="entry name" value="Vaccinia Virus protein VP39"/>
    <property type="match status" value="1"/>
</dbReference>
<sequence>MFSPIVRSAQRISTRTLAQSSSNLSSLQIADAKCNVKHSEHPTSLTHNQKMSSASQFASSVAVESSFEPSIMKNRLALPNLLVDTNDEETVQETSQVDVYHQFQSQPDKVLKSMKLTGSQEKALKKFVIAEQTLNKDNLHNKTAIKWMNAIKFPLLDAVRSRASSFIDSETCRSFISKIGDISDPSTVVVIGNPGAGILSHQFMKKGAKQLVLFEQNSYIRSHLEKIHKNQPVYVAPHSLFSLGENNEHALINLLESEKYNRIKIVQPLSNPTIAKSILTNYTTGIIPFDNKHVELYFVVEKAYGEKLVEMEMVDPLRKHSKSITAWRTFVKSELVCTIAADAFFPSFAPLGFGVHPRKRRADKAVVLRCTFRPISCRGRTLSSTERNLYSMFIRHVMSTSTAKVINSLEKWKPGIGLRLIREGIPLFTCFNQLSSDEFERIFFIFLEMAPEGHSAWQLMSSQNNNCMDWLREFDATAR</sequence>
<dbReference type="HOGENOM" id="CLU_570195_0_0_1"/>
<keyword evidence="3" id="KW-0949">S-adenosyl-L-methionine</keyword>
<dbReference type="GO" id="GO:0000179">
    <property type="term" value="F:rRNA (adenine-N6,N6-)-dimethyltransferase activity"/>
    <property type="evidence" value="ECO:0000318"/>
    <property type="project" value="GO_Central"/>
</dbReference>
<accession>E9GCL0</accession>
<evidence type="ECO:0000256" key="2">
    <source>
        <dbReference type="ARBA" id="ARBA00022679"/>
    </source>
</evidence>
<dbReference type="KEGG" id="dpx:DAPPUDRAFT_223635"/>
<dbReference type="GO" id="GO:0005759">
    <property type="term" value="C:mitochondrial matrix"/>
    <property type="evidence" value="ECO:0000318"/>
    <property type="project" value="GO_Central"/>
</dbReference>
<dbReference type="EMBL" id="GL732539">
    <property type="protein sequence ID" value="EFX82846.1"/>
    <property type="molecule type" value="Genomic_DNA"/>
</dbReference>
<keyword evidence="2" id="KW-0808">Transferase</keyword>
<dbReference type="InterPro" id="IPR001737">
    <property type="entry name" value="KsgA/Erm"/>
</dbReference>